<name>A0AAV7IDX3_COTGL</name>
<sequence>MPPEIVLVSVWTSTEVLIETDKDEDSDEDRDRDRERENPGDYKRIRRTWYLHLRLSLAELVYRLGSYPLNREPACLSVPGPPECVAATNHPGCTERGDERPEWRPRKPQSPQGLRSSSRNPLL</sequence>
<dbReference type="Proteomes" id="UP000826195">
    <property type="component" value="Unassembled WGS sequence"/>
</dbReference>
<accession>A0AAV7IDX3</accession>
<evidence type="ECO:0000313" key="3">
    <source>
        <dbReference type="Proteomes" id="UP000826195"/>
    </source>
</evidence>
<feature type="region of interest" description="Disordered" evidence="1">
    <location>
        <begin position="19"/>
        <end position="39"/>
    </location>
</feature>
<comment type="caution">
    <text evidence="2">The sequence shown here is derived from an EMBL/GenBank/DDBJ whole genome shotgun (WGS) entry which is preliminary data.</text>
</comment>
<proteinExistence type="predicted"/>
<evidence type="ECO:0000313" key="2">
    <source>
        <dbReference type="EMBL" id="KAH0550495.1"/>
    </source>
</evidence>
<feature type="region of interest" description="Disordered" evidence="1">
    <location>
        <begin position="80"/>
        <end position="123"/>
    </location>
</feature>
<organism evidence="2 3">
    <name type="scientific">Cotesia glomerata</name>
    <name type="common">Lepidopteran parasitic wasp</name>
    <name type="synonym">Apanteles glomeratus</name>
    <dbReference type="NCBI Taxonomy" id="32391"/>
    <lineage>
        <taxon>Eukaryota</taxon>
        <taxon>Metazoa</taxon>
        <taxon>Ecdysozoa</taxon>
        <taxon>Arthropoda</taxon>
        <taxon>Hexapoda</taxon>
        <taxon>Insecta</taxon>
        <taxon>Pterygota</taxon>
        <taxon>Neoptera</taxon>
        <taxon>Endopterygota</taxon>
        <taxon>Hymenoptera</taxon>
        <taxon>Apocrita</taxon>
        <taxon>Ichneumonoidea</taxon>
        <taxon>Braconidae</taxon>
        <taxon>Microgastrinae</taxon>
        <taxon>Cotesia</taxon>
    </lineage>
</organism>
<gene>
    <name evidence="2" type="ORF">KQX54_019726</name>
</gene>
<feature type="compositionally biased region" description="Basic and acidic residues" evidence="1">
    <location>
        <begin position="29"/>
        <end position="39"/>
    </location>
</feature>
<dbReference type="AlphaFoldDB" id="A0AAV7IDX3"/>
<keyword evidence="3" id="KW-1185">Reference proteome</keyword>
<dbReference type="EMBL" id="JAHXZJ010001864">
    <property type="protein sequence ID" value="KAH0550495.1"/>
    <property type="molecule type" value="Genomic_DNA"/>
</dbReference>
<feature type="compositionally biased region" description="Basic and acidic residues" evidence="1">
    <location>
        <begin position="93"/>
        <end position="105"/>
    </location>
</feature>
<reference evidence="2 3" key="1">
    <citation type="journal article" date="2021" name="J. Hered.">
        <title>A chromosome-level genome assembly of the parasitoid wasp, Cotesia glomerata (Hymenoptera: Braconidae).</title>
        <authorList>
            <person name="Pinto B.J."/>
            <person name="Weis J.J."/>
            <person name="Gamble T."/>
            <person name="Ode P.J."/>
            <person name="Paul R."/>
            <person name="Zaspel J.M."/>
        </authorList>
    </citation>
    <scope>NUCLEOTIDE SEQUENCE [LARGE SCALE GENOMIC DNA]</scope>
    <source>
        <strain evidence="2">CgM1</strain>
    </source>
</reference>
<evidence type="ECO:0000256" key="1">
    <source>
        <dbReference type="SAM" id="MobiDB-lite"/>
    </source>
</evidence>
<feature type="compositionally biased region" description="Polar residues" evidence="1">
    <location>
        <begin position="109"/>
        <end position="123"/>
    </location>
</feature>
<protein>
    <submittedName>
        <fullName evidence="2">Uncharacterized protein</fullName>
    </submittedName>
</protein>